<keyword evidence="2" id="KW-1185">Reference proteome</keyword>
<evidence type="ECO:0000313" key="1">
    <source>
        <dbReference type="EMBL" id="THV51120.1"/>
    </source>
</evidence>
<accession>A0A4S8R186</accession>
<protein>
    <submittedName>
        <fullName evidence="1">Uncharacterized protein</fullName>
    </submittedName>
</protein>
<reference evidence="1 2" key="1">
    <citation type="submission" date="2017-12" db="EMBL/GenBank/DDBJ databases">
        <title>Comparative genomics of Botrytis spp.</title>
        <authorList>
            <person name="Valero-Jimenez C.A."/>
            <person name="Tapia P."/>
            <person name="Veloso J."/>
            <person name="Silva-Moreno E."/>
            <person name="Staats M."/>
            <person name="Valdes J.H."/>
            <person name="Van Kan J.A.L."/>
        </authorList>
    </citation>
    <scope>NUCLEOTIDE SEQUENCE [LARGE SCALE GENOMIC DNA]</scope>
    <source>
        <strain evidence="1 2">MUCL435</strain>
    </source>
</reference>
<dbReference type="EMBL" id="PQXL01000122">
    <property type="protein sequence ID" value="THV51120.1"/>
    <property type="molecule type" value="Genomic_DNA"/>
</dbReference>
<comment type="caution">
    <text evidence="1">The sequence shown here is derived from an EMBL/GenBank/DDBJ whole genome shotgun (WGS) entry which is preliminary data.</text>
</comment>
<evidence type="ECO:0000313" key="2">
    <source>
        <dbReference type="Proteomes" id="UP000308671"/>
    </source>
</evidence>
<name>A0A4S8R186_9HELO</name>
<proteinExistence type="predicted"/>
<dbReference type="Proteomes" id="UP000308671">
    <property type="component" value="Unassembled WGS sequence"/>
</dbReference>
<gene>
    <name evidence="1" type="ORF">BGAL_0122g00050</name>
</gene>
<sequence length="149" mass="17284">MCQRQWVQFWCGDLRYAEIRCDQNPADRIFESCATRQTTEGLRNARGPTGHYDPDIYYCPGRCIDWGRIPGEMFENAKDMIFDKLTWIPCYVEWHDTNSGHLSNFAPDFCPETASIQELYIIAERPQKKLKDIIVKTSDIVDGDSSPRP</sequence>
<dbReference type="OrthoDB" id="3550258at2759"/>
<dbReference type="AlphaFoldDB" id="A0A4S8R186"/>
<organism evidence="1 2">
    <name type="scientific">Botrytis galanthina</name>
    <dbReference type="NCBI Taxonomy" id="278940"/>
    <lineage>
        <taxon>Eukaryota</taxon>
        <taxon>Fungi</taxon>
        <taxon>Dikarya</taxon>
        <taxon>Ascomycota</taxon>
        <taxon>Pezizomycotina</taxon>
        <taxon>Leotiomycetes</taxon>
        <taxon>Helotiales</taxon>
        <taxon>Sclerotiniaceae</taxon>
        <taxon>Botrytis</taxon>
    </lineage>
</organism>